<evidence type="ECO:0000256" key="2">
    <source>
        <dbReference type="ARBA" id="ARBA00022857"/>
    </source>
</evidence>
<dbReference type="PANTHER" id="PTHR42748">
    <property type="entry name" value="NITROGEN METABOLITE REPRESSION PROTEIN NMRA FAMILY MEMBER"/>
    <property type="match status" value="1"/>
</dbReference>
<dbReference type="Pfam" id="PF05368">
    <property type="entry name" value="NmrA"/>
    <property type="match status" value="1"/>
</dbReference>
<name>A0A1V6RCF9_9EURO</name>
<keyword evidence="5" id="KW-1185">Reference proteome</keyword>
<dbReference type="PANTHER" id="PTHR42748:SF7">
    <property type="entry name" value="NMRA LIKE REDOX SENSOR 1-RELATED"/>
    <property type="match status" value="1"/>
</dbReference>
<gene>
    <name evidence="4" type="ORF">PENVUL_c068G08149</name>
</gene>
<reference evidence="5" key="1">
    <citation type="journal article" date="2017" name="Nat. Microbiol.">
        <title>Global analysis of biosynthetic gene clusters reveals vast potential of secondary metabolite production in Penicillium species.</title>
        <authorList>
            <person name="Nielsen J.C."/>
            <person name="Grijseels S."/>
            <person name="Prigent S."/>
            <person name="Ji B."/>
            <person name="Dainat J."/>
            <person name="Nielsen K.F."/>
            <person name="Frisvad J.C."/>
            <person name="Workman M."/>
            <person name="Nielsen J."/>
        </authorList>
    </citation>
    <scope>NUCLEOTIDE SEQUENCE [LARGE SCALE GENOMIC DNA]</scope>
    <source>
        <strain evidence="5">IBT 29486</strain>
    </source>
</reference>
<dbReference type="EMBL" id="MDYP01000068">
    <property type="protein sequence ID" value="OQD98951.1"/>
    <property type="molecule type" value="Genomic_DNA"/>
</dbReference>
<dbReference type="InterPro" id="IPR036291">
    <property type="entry name" value="NAD(P)-bd_dom_sf"/>
</dbReference>
<sequence length="107" mass="11185">MTATILITGATGKQGGATASHLLVRGVRVHALVRTKSSATALELHRLSAILVEGNFDKSDQLQLAYQNATAVFLNVSPSLRDDGAELQQATNVVRAALASGTVTMLI</sequence>
<protein>
    <recommendedName>
        <fullName evidence="3">NmrA-like domain-containing protein</fullName>
    </recommendedName>
</protein>
<dbReference type="Gene3D" id="3.40.50.720">
    <property type="entry name" value="NAD(P)-binding Rossmann-like Domain"/>
    <property type="match status" value="1"/>
</dbReference>
<comment type="similarity">
    <text evidence="1">Belongs to the NmrA-type oxidoreductase family.</text>
</comment>
<feature type="domain" description="NmrA-like" evidence="3">
    <location>
        <begin position="1"/>
        <end position="103"/>
    </location>
</feature>
<dbReference type="InterPro" id="IPR051164">
    <property type="entry name" value="NmrA-like_oxidored"/>
</dbReference>
<dbReference type="Proteomes" id="UP000191518">
    <property type="component" value="Unassembled WGS sequence"/>
</dbReference>
<proteinExistence type="inferred from homology"/>
<dbReference type="SUPFAM" id="SSF51735">
    <property type="entry name" value="NAD(P)-binding Rossmann-fold domains"/>
    <property type="match status" value="1"/>
</dbReference>
<evidence type="ECO:0000256" key="1">
    <source>
        <dbReference type="ARBA" id="ARBA00006328"/>
    </source>
</evidence>
<accession>A0A1V6RCF9</accession>
<dbReference type="InterPro" id="IPR008030">
    <property type="entry name" value="NmrA-like"/>
</dbReference>
<comment type="caution">
    <text evidence="4">The sequence shown here is derived from an EMBL/GenBank/DDBJ whole genome shotgun (WGS) entry which is preliminary data.</text>
</comment>
<keyword evidence="2" id="KW-0521">NADP</keyword>
<dbReference type="AlphaFoldDB" id="A0A1V6RCF9"/>
<organism evidence="4 5">
    <name type="scientific">Penicillium vulpinum</name>
    <dbReference type="NCBI Taxonomy" id="29845"/>
    <lineage>
        <taxon>Eukaryota</taxon>
        <taxon>Fungi</taxon>
        <taxon>Dikarya</taxon>
        <taxon>Ascomycota</taxon>
        <taxon>Pezizomycotina</taxon>
        <taxon>Eurotiomycetes</taxon>
        <taxon>Eurotiomycetidae</taxon>
        <taxon>Eurotiales</taxon>
        <taxon>Aspergillaceae</taxon>
        <taxon>Penicillium</taxon>
    </lineage>
</organism>
<evidence type="ECO:0000313" key="5">
    <source>
        <dbReference type="Proteomes" id="UP000191518"/>
    </source>
</evidence>
<evidence type="ECO:0000313" key="4">
    <source>
        <dbReference type="EMBL" id="OQD98951.1"/>
    </source>
</evidence>
<evidence type="ECO:0000259" key="3">
    <source>
        <dbReference type="Pfam" id="PF05368"/>
    </source>
</evidence>
<dbReference type="STRING" id="29845.A0A1V6RCF9"/>